<name>A0AA36M2A8_CYLNA</name>
<sequence>KRRSRSEILRLRHATAYKLGILGRTFLFSSVLGKLSSASGLPQCKFDIRLRLME</sequence>
<organism evidence="1 2">
    <name type="scientific">Cylicocyclus nassatus</name>
    <name type="common">Nematode worm</name>
    <dbReference type="NCBI Taxonomy" id="53992"/>
    <lineage>
        <taxon>Eukaryota</taxon>
        <taxon>Metazoa</taxon>
        <taxon>Ecdysozoa</taxon>
        <taxon>Nematoda</taxon>
        <taxon>Chromadorea</taxon>
        <taxon>Rhabditida</taxon>
        <taxon>Rhabditina</taxon>
        <taxon>Rhabditomorpha</taxon>
        <taxon>Strongyloidea</taxon>
        <taxon>Strongylidae</taxon>
        <taxon>Cylicocyclus</taxon>
    </lineage>
</organism>
<comment type="caution">
    <text evidence="1">The sequence shown here is derived from an EMBL/GenBank/DDBJ whole genome shotgun (WGS) entry which is preliminary data.</text>
</comment>
<protein>
    <submittedName>
        <fullName evidence="1">Uncharacterized protein</fullName>
    </submittedName>
</protein>
<proteinExistence type="predicted"/>
<evidence type="ECO:0000313" key="1">
    <source>
        <dbReference type="EMBL" id="CAJ0596314.1"/>
    </source>
</evidence>
<accession>A0AA36M2A8</accession>
<dbReference type="AlphaFoldDB" id="A0AA36M2A8"/>
<dbReference type="Proteomes" id="UP001176961">
    <property type="component" value="Unassembled WGS sequence"/>
</dbReference>
<keyword evidence="2" id="KW-1185">Reference proteome</keyword>
<feature type="non-terminal residue" evidence="1">
    <location>
        <position position="54"/>
    </location>
</feature>
<dbReference type="EMBL" id="CATQJL010000112">
    <property type="protein sequence ID" value="CAJ0596314.1"/>
    <property type="molecule type" value="Genomic_DNA"/>
</dbReference>
<evidence type="ECO:0000313" key="2">
    <source>
        <dbReference type="Proteomes" id="UP001176961"/>
    </source>
</evidence>
<reference evidence="1" key="1">
    <citation type="submission" date="2023-07" db="EMBL/GenBank/DDBJ databases">
        <authorList>
            <consortium name="CYATHOMIX"/>
        </authorList>
    </citation>
    <scope>NUCLEOTIDE SEQUENCE</scope>
    <source>
        <strain evidence="1">N/A</strain>
    </source>
</reference>
<gene>
    <name evidence="1" type="ORF">CYNAS_LOCUS8297</name>
</gene>